<reference evidence="3 4" key="1">
    <citation type="submission" date="2018-12" db="EMBL/GenBank/DDBJ databases">
        <authorList>
            <person name="Sun L."/>
            <person name="Chen Z."/>
        </authorList>
    </citation>
    <scope>NUCLEOTIDE SEQUENCE [LARGE SCALE GENOMIC DNA]</scope>
    <source>
        <strain evidence="3 4">DSM 15890</strain>
    </source>
</reference>
<evidence type="ECO:0000256" key="1">
    <source>
        <dbReference type="SAM" id="MobiDB-lite"/>
    </source>
</evidence>
<sequence>MKVSIYKGGIKLVKTSKLLSLVLATTLLLSLAACGGNAKTKENTGSANSGSTNATEKPAEKVEDKKVTITFQNIYPDPTDPKNQIMKKLVDQYHTDHPNITIELDSLNTDQQKLKLKTQAASKEVPDITIVNPAAQMKPFVDAKLFAPLNDMLDQNGLKATFQEGLLDFYSFDGNTYALPDGNNIAVVYYNKELFEQAGVKVPTTYEEMLEVVKTLKSKGITPISIGEKDSWTGSFLFMNMLLRTNGGPGFLQDVVDKKKTFEDPAFTEAVDAFQSLVAAGAFQEGATSFDYNAGENLFKTGKSAMYFMGTWATGGIETSSVNGKVGVFKFPTINGKGDPNEFMLAPGSAFAISADSEHLQETKDFLNYFMLNFPKEAFEAKGAVGVGQIVDGDFAAAGYSDMAMEVLGLFKEVKGGDLAFDNTMNPGTAQIHLNSIQNLFVQKIDSAEVGKEHQAAYEDNNK</sequence>
<feature type="compositionally biased region" description="Polar residues" evidence="1">
    <location>
        <begin position="43"/>
        <end position="55"/>
    </location>
</feature>
<dbReference type="OrthoDB" id="9798191at2"/>
<gene>
    <name evidence="3" type="ORF">EJP82_16230</name>
</gene>
<keyword evidence="2" id="KW-0732">Signal</keyword>
<dbReference type="Gene3D" id="3.40.190.10">
    <property type="entry name" value="Periplasmic binding protein-like II"/>
    <property type="match status" value="2"/>
</dbReference>
<dbReference type="PROSITE" id="PS51257">
    <property type="entry name" value="PROKAR_LIPOPROTEIN"/>
    <property type="match status" value="1"/>
</dbReference>
<dbReference type="EMBL" id="RZNY01000013">
    <property type="protein sequence ID" value="RUT45226.1"/>
    <property type="molecule type" value="Genomic_DNA"/>
</dbReference>
<organism evidence="3 4">
    <name type="scientific">Paenibacillus anaericanus</name>
    <dbReference type="NCBI Taxonomy" id="170367"/>
    <lineage>
        <taxon>Bacteria</taxon>
        <taxon>Bacillati</taxon>
        <taxon>Bacillota</taxon>
        <taxon>Bacilli</taxon>
        <taxon>Bacillales</taxon>
        <taxon>Paenibacillaceae</taxon>
        <taxon>Paenibacillus</taxon>
    </lineage>
</organism>
<dbReference type="PANTHER" id="PTHR43649">
    <property type="entry name" value="ARABINOSE-BINDING PROTEIN-RELATED"/>
    <property type="match status" value="1"/>
</dbReference>
<feature type="signal peptide" evidence="2">
    <location>
        <begin position="1"/>
        <end position="38"/>
    </location>
</feature>
<protein>
    <submittedName>
        <fullName evidence="3">Extracellular solute-binding protein</fullName>
    </submittedName>
</protein>
<proteinExistence type="predicted"/>
<dbReference type="InterPro" id="IPR050490">
    <property type="entry name" value="Bact_solute-bd_prot1"/>
</dbReference>
<evidence type="ECO:0000313" key="4">
    <source>
        <dbReference type="Proteomes" id="UP000279446"/>
    </source>
</evidence>
<name>A0A3S1K6U3_9BACL</name>
<evidence type="ECO:0000256" key="2">
    <source>
        <dbReference type="SAM" id="SignalP"/>
    </source>
</evidence>
<comment type="caution">
    <text evidence="3">The sequence shown here is derived from an EMBL/GenBank/DDBJ whole genome shotgun (WGS) entry which is preliminary data.</text>
</comment>
<dbReference type="AlphaFoldDB" id="A0A3S1K6U3"/>
<evidence type="ECO:0000313" key="3">
    <source>
        <dbReference type="EMBL" id="RUT45226.1"/>
    </source>
</evidence>
<dbReference type="InterPro" id="IPR006059">
    <property type="entry name" value="SBP"/>
</dbReference>
<feature type="chain" id="PRO_5018753546" evidence="2">
    <location>
        <begin position="39"/>
        <end position="463"/>
    </location>
</feature>
<keyword evidence="4" id="KW-1185">Reference proteome</keyword>
<accession>A0A3S1K6U3</accession>
<dbReference type="PANTHER" id="PTHR43649:SF12">
    <property type="entry name" value="DIACETYLCHITOBIOSE BINDING PROTEIN DASA"/>
    <property type="match status" value="1"/>
</dbReference>
<dbReference type="Pfam" id="PF01547">
    <property type="entry name" value="SBP_bac_1"/>
    <property type="match status" value="1"/>
</dbReference>
<feature type="region of interest" description="Disordered" evidence="1">
    <location>
        <begin position="39"/>
        <end position="62"/>
    </location>
</feature>
<dbReference type="Proteomes" id="UP000279446">
    <property type="component" value="Unassembled WGS sequence"/>
</dbReference>
<dbReference type="SUPFAM" id="SSF53850">
    <property type="entry name" value="Periplasmic binding protein-like II"/>
    <property type="match status" value="1"/>
</dbReference>